<comment type="caution">
    <text evidence="3">The sequence shown here is derived from an EMBL/GenBank/DDBJ whole genome shotgun (WGS) entry which is preliminary data.</text>
</comment>
<feature type="transmembrane region" description="Helical" evidence="2">
    <location>
        <begin position="64"/>
        <end position="83"/>
    </location>
</feature>
<dbReference type="AlphaFoldDB" id="A0A4R8W9Y5"/>
<keyword evidence="2" id="KW-0812">Transmembrane</keyword>
<dbReference type="InterPro" id="IPR010640">
    <property type="entry name" value="Low_temperature_requirement_A"/>
</dbReference>
<name>A0A4R8W9Y5_9MICO</name>
<dbReference type="Proteomes" id="UP000297643">
    <property type="component" value="Unassembled WGS sequence"/>
</dbReference>
<reference evidence="3 4" key="1">
    <citation type="submission" date="2019-03" db="EMBL/GenBank/DDBJ databases">
        <title>Genomics of glacier-inhabiting Cryobacterium strains.</title>
        <authorList>
            <person name="Liu Q."/>
            <person name="Xin Y.-H."/>
        </authorList>
    </citation>
    <scope>NUCLEOTIDE SEQUENCE [LARGE SCALE GENOMIC DNA]</scope>
    <source>
        <strain evidence="3 4">RHLT2-21</strain>
    </source>
</reference>
<feature type="transmembrane region" description="Helical" evidence="2">
    <location>
        <begin position="159"/>
        <end position="179"/>
    </location>
</feature>
<keyword evidence="4" id="KW-1185">Reference proteome</keyword>
<keyword evidence="2" id="KW-0472">Membrane</keyword>
<gene>
    <name evidence="3" type="ORF">E3O32_06050</name>
</gene>
<protein>
    <recommendedName>
        <fullName evidence="5">Low temperature requirement protein A</fullName>
    </recommendedName>
</protein>
<keyword evidence="2" id="KW-1133">Transmembrane helix</keyword>
<organism evidence="3 4">
    <name type="scientific">Cryobacterium mannosilyticum</name>
    <dbReference type="NCBI Taxonomy" id="1259190"/>
    <lineage>
        <taxon>Bacteria</taxon>
        <taxon>Bacillati</taxon>
        <taxon>Actinomycetota</taxon>
        <taxon>Actinomycetes</taxon>
        <taxon>Micrococcales</taxon>
        <taxon>Microbacteriaceae</taxon>
        <taxon>Cryobacterium</taxon>
    </lineage>
</organism>
<feature type="region of interest" description="Disordered" evidence="1">
    <location>
        <begin position="229"/>
        <end position="259"/>
    </location>
</feature>
<evidence type="ECO:0008006" key="5">
    <source>
        <dbReference type="Google" id="ProtNLM"/>
    </source>
</evidence>
<evidence type="ECO:0000256" key="2">
    <source>
        <dbReference type="SAM" id="Phobius"/>
    </source>
</evidence>
<feature type="compositionally biased region" description="Basic residues" evidence="1">
    <location>
        <begin position="241"/>
        <end position="257"/>
    </location>
</feature>
<dbReference type="EMBL" id="SOFM01000016">
    <property type="protein sequence ID" value="TFC05246.1"/>
    <property type="molecule type" value="Genomic_DNA"/>
</dbReference>
<evidence type="ECO:0000313" key="4">
    <source>
        <dbReference type="Proteomes" id="UP000297643"/>
    </source>
</evidence>
<evidence type="ECO:0000313" key="3">
    <source>
        <dbReference type="EMBL" id="TFC05246.1"/>
    </source>
</evidence>
<proteinExistence type="predicted"/>
<dbReference type="Pfam" id="PF06772">
    <property type="entry name" value="LtrA"/>
    <property type="match status" value="1"/>
</dbReference>
<feature type="transmembrane region" description="Helical" evidence="2">
    <location>
        <begin position="103"/>
        <end position="122"/>
    </location>
</feature>
<sequence>MSNQPGGAPLSWASAAAFRRHFWQPPRAHGDVIQGREVSFLELFYDLVYVVVISQAAHHLSGDVTWAGVGRFAIVFGLIWLAWVNGATYHDLHGRSDGRTRSYVFLQMAVFGLLAVFTGEATAGDGPAFAAVYSVYLFLLAWLWYTVRRQDDPELRSRATPYIVGVVVSAALVGASALLPDTARLAVWAVVVVGWLAGQHRHPGLAERGHPRHQRQRERVVDRTVRPVHHHRAGRGGGRGRQWHRGCRSHAERHRHRDPGARNRIRLLVELLRLRGGQPGEV</sequence>
<dbReference type="PANTHER" id="PTHR36840:SF1">
    <property type="entry name" value="BLL5714 PROTEIN"/>
    <property type="match status" value="1"/>
</dbReference>
<feature type="transmembrane region" description="Helical" evidence="2">
    <location>
        <begin position="128"/>
        <end position="147"/>
    </location>
</feature>
<accession>A0A4R8W9Y5</accession>
<evidence type="ECO:0000256" key="1">
    <source>
        <dbReference type="SAM" id="MobiDB-lite"/>
    </source>
</evidence>
<dbReference type="PANTHER" id="PTHR36840">
    <property type="entry name" value="BLL5714 PROTEIN"/>
    <property type="match status" value="1"/>
</dbReference>